<keyword evidence="2 13" id="KW-1003">Cell membrane</keyword>
<dbReference type="PRINTS" id="PR00237">
    <property type="entry name" value="GPCRRHODOPSN"/>
</dbReference>
<evidence type="ECO:0000256" key="6">
    <source>
        <dbReference type="ARBA" id="ARBA00022989"/>
    </source>
</evidence>
<feature type="transmembrane region" description="Helical" evidence="13">
    <location>
        <begin position="215"/>
        <end position="239"/>
    </location>
</feature>
<feature type="transmembrane region" description="Helical" evidence="13">
    <location>
        <begin position="80"/>
        <end position="100"/>
    </location>
</feature>
<evidence type="ECO:0000256" key="11">
    <source>
        <dbReference type="ARBA" id="ARBA00023224"/>
    </source>
</evidence>
<keyword evidence="7 12" id="KW-0297">G-protein coupled receptor</keyword>
<evidence type="ECO:0000256" key="7">
    <source>
        <dbReference type="ARBA" id="ARBA00023040"/>
    </source>
</evidence>
<dbReference type="PROSITE" id="PS50262">
    <property type="entry name" value="G_PROTEIN_RECEP_F1_2"/>
    <property type="match status" value="1"/>
</dbReference>
<evidence type="ECO:0000256" key="13">
    <source>
        <dbReference type="RuleBase" id="RU363047"/>
    </source>
</evidence>
<accession>A0AAW1B8M3</accession>
<protein>
    <recommendedName>
        <fullName evidence="13">Olfactory receptor</fullName>
    </recommendedName>
</protein>
<name>A0AAW1B8M3_CROAD</name>
<comment type="subcellular location">
    <subcellularLocation>
        <location evidence="1 13">Cell membrane</location>
        <topology evidence="1 13">Multi-pass membrane protein</topology>
    </subcellularLocation>
</comment>
<feature type="transmembrane region" description="Helical" evidence="13">
    <location>
        <begin position="43"/>
        <end position="68"/>
    </location>
</feature>
<feature type="transmembrane region" description="Helical" evidence="13">
    <location>
        <begin position="158"/>
        <end position="182"/>
    </location>
</feature>
<keyword evidence="9 12" id="KW-0675">Receptor</keyword>
<keyword evidence="11 12" id="KW-0807">Transducer</keyword>
<dbReference type="AlphaFoldDB" id="A0AAW1B8M3"/>
<evidence type="ECO:0000256" key="10">
    <source>
        <dbReference type="ARBA" id="ARBA00023180"/>
    </source>
</evidence>
<dbReference type="PANTHER" id="PTHR26454:SF30">
    <property type="entry name" value="OLFACTORY RECEPTOR 6X1"/>
    <property type="match status" value="1"/>
</dbReference>
<evidence type="ECO:0000259" key="14">
    <source>
        <dbReference type="PROSITE" id="PS50262"/>
    </source>
</evidence>
<keyword evidence="10" id="KW-0325">Glycoprotein</keyword>
<dbReference type="InterPro" id="IPR000725">
    <property type="entry name" value="Olfact_rcpt"/>
</dbReference>
<dbReference type="PANTHER" id="PTHR26454">
    <property type="entry name" value="OLFACTORY RECEPTOR"/>
    <property type="match status" value="1"/>
</dbReference>
<dbReference type="GO" id="GO:0004984">
    <property type="term" value="F:olfactory receptor activity"/>
    <property type="evidence" value="ECO:0007669"/>
    <property type="project" value="InterPro"/>
</dbReference>
<keyword evidence="16" id="KW-1185">Reference proteome</keyword>
<dbReference type="SUPFAM" id="SSF81321">
    <property type="entry name" value="Family A G protein-coupled receptor-like"/>
    <property type="match status" value="1"/>
</dbReference>
<evidence type="ECO:0000256" key="3">
    <source>
        <dbReference type="ARBA" id="ARBA00022606"/>
    </source>
</evidence>
<evidence type="ECO:0000256" key="5">
    <source>
        <dbReference type="ARBA" id="ARBA00022725"/>
    </source>
</evidence>
<evidence type="ECO:0000256" key="4">
    <source>
        <dbReference type="ARBA" id="ARBA00022692"/>
    </source>
</evidence>
<evidence type="ECO:0000256" key="1">
    <source>
        <dbReference type="ARBA" id="ARBA00004651"/>
    </source>
</evidence>
<feature type="transmembrane region" description="Helical" evidence="13">
    <location>
        <begin position="260"/>
        <end position="279"/>
    </location>
</feature>
<comment type="similarity">
    <text evidence="12">Belongs to the G-protein coupled receptor 1 family.</text>
</comment>
<dbReference type="InterPro" id="IPR047132">
    <property type="entry name" value="Olfact_rcpt_6C-like"/>
</dbReference>
<dbReference type="PRINTS" id="PR00245">
    <property type="entry name" value="OLFACTORYR"/>
</dbReference>
<sequence length="334" mass="37617">MNHPSDAAQKLFCSWMNRFGMKNQTVVDEFILLGFPSILKVRFMVIVGVLMIYILTVTGNIVIVATVVYDPNLHKPMYFFLSNLSFLGIMYVTATIPNFLVNLLTIKKSISLTGCKAQAFSHFFLGATEFFLLTAMAYDRYMAICHPLHYHTIMSSRVCVQLACGSWFGGLMTVLVQTILVFRLPFCGPNTINHFYCDVGPLLKLACTDTHPIEWIVFVIATIVVFSNSLLTVVSYIFIISTVMKIPSISGRQKAFSTCISHLIVVILLYGAIIFIYVRPTGHASLNMNKVVSLLNTLVTPLLNPFIYTLRNKEVKDSLKRGLSWNKVFKKSHK</sequence>
<dbReference type="Pfam" id="PF13853">
    <property type="entry name" value="7tm_4"/>
    <property type="match status" value="1"/>
</dbReference>
<evidence type="ECO:0000256" key="8">
    <source>
        <dbReference type="ARBA" id="ARBA00023136"/>
    </source>
</evidence>
<evidence type="ECO:0000256" key="12">
    <source>
        <dbReference type="RuleBase" id="RU000688"/>
    </source>
</evidence>
<dbReference type="GO" id="GO:0005886">
    <property type="term" value="C:plasma membrane"/>
    <property type="evidence" value="ECO:0007669"/>
    <property type="project" value="UniProtKB-SubCell"/>
</dbReference>
<comment type="caution">
    <text evidence="15">The sequence shown here is derived from an EMBL/GenBank/DDBJ whole genome shotgun (WGS) entry which is preliminary data.</text>
</comment>
<dbReference type="Gene3D" id="1.20.1070.10">
    <property type="entry name" value="Rhodopsin 7-helix transmembrane proteins"/>
    <property type="match status" value="1"/>
</dbReference>
<evidence type="ECO:0000256" key="2">
    <source>
        <dbReference type="ARBA" id="ARBA00022475"/>
    </source>
</evidence>
<keyword evidence="6 13" id="KW-1133">Transmembrane helix</keyword>
<dbReference type="EMBL" id="JAOTOJ010000008">
    <property type="protein sequence ID" value="KAK9398072.1"/>
    <property type="molecule type" value="Genomic_DNA"/>
</dbReference>
<dbReference type="CDD" id="cd15912">
    <property type="entry name" value="7tmA_OR6C-like"/>
    <property type="match status" value="1"/>
</dbReference>
<keyword evidence="8 13" id="KW-0472">Membrane</keyword>
<dbReference type="Proteomes" id="UP001474421">
    <property type="component" value="Unassembled WGS sequence"/>
</dbReference>
<keyword evidence="4 12" id="KW-0812">Transmembrane</keyword>
<evidence type="ECO:0000313" key="16">
    <source>
        <dbReference type="Proteomes" id="UP001474421"/>
    </source>
</evidence>
<organism evidence="15 16">
    <name type="scientific">Crotalus adamanteus</name>
    <name type="common">Eastern diamondback rattlesnake</name>
    <dbReference type="NCBI Taxonomy" id="8729"/>
    <lineage>
        <taxon>Eukaryota</taxon>
        <taxon>Metazoa</taxon>
        <taxon>Chordata</taxon>
        <taxon>Craniata</taxon>
        <taxon>Vertebrata</taxon>
        <taxon>Euteleostomi</taxon>
        <taxon>Lepidosauria</taxon>
        <taxon>Squamata</taxon>
        <taxon>Bifurcata</taxon>
        <taxon>Unidentata</taxon>
        <taxon>Episquamata</taxon>
        <taxon>Toxicofera</taxon>
        <taxon>Serpentes</taxon>
        <taxon>Colubroidea</taxon>
        <taxon>Viperidae</taxon>
        <taxon>Crotalinae</taxon>
        <taxon>Crotalus</taxon>
    </lineage>
</organism>
<keyword evidence="3 13" id="KW-0716">Sensory transduction</keyword>
<evidence type="ECO:0000313" key="15">
    <source>
        <dbReference type="EMBL" id="KAK9398072.1"/>
    </source>
</evidence>
<gene>
    <name evidence="15" type="ORF">NXF25_021433</name>
</gene>
<dbReference type="PROSITE" id="PS00237">
    <property type="entry name" value="G_PROTEIN_RECEP_F1_1"/>
    <property type="match status" value="1"/>
</dbReference>
<dbReference type="InterPro" id="IPR000276">
    <property type="entry name" value="GPCR_Rhodpsn"/>
</dbReference>
<feature type="transmembrane region" description="Helical" evidence="13">
    <location>
        <begin position="291"/>
        <end position="310"/>
    </location>
</feature>
<proteinExistence type="inferred from homology"/>
<feature type="domain" description="G-protein coupled receptors family 1 profile" evidence="14">
    <location>
        <begin position="59"/>
        <end position="308"/>
    </location>
</feature>
<evidence type="ECO:0000256" key="9">
    <source>
        <dbReference type="ARBA" id="ARBA00023170"/>
    </source>
</evidence>
<dbReference type="InterPro" id="IPR017452">
    <property type="entry name" value="GPCR_Rhodpsn_7TM"/>
</dbReference>
<dbReference type="GO" id="GO:0004930">
    <property type="term" value="F:G protein-coupled receptor activity"/>
    <property type="evidence" value="ECO:0007669"/>
    <property type="project" value="UniProtKB-KW"/>
</dbReference>
<reference evidence="15 16" key="1">
    <citation type="journal article" date="2024" name="Proc. Natl. Acad. Sci. U.S.A.">
        <title>The genetic regulatory architecture and epigenomic basis for age-related changes in rattlesnake venom.</title>
        <authorList>
            <person name="Hogan M.P."/>
            <person name="Holding M.L."/>
            <person name="Nystrom G.S."/>
            <person name="Colston T.J."/>
            <person name="Bartlett D.A."/>
            <person name="Mason A.J."/>
            <person name="Ellsworth S.A."/>
            <person name="Rautsaw R.M."/>
            <person name="Lawrence K.C."/>
            <person name="Strickland J.L."/>
            <person name="He B."/>
            <person name="Fraser P."/>
            <person name="Margres M.J."/>
            <person name="Gilbert D.M."/>
            <person name="Gibbs H.L."/>
            <person name="Parkinson C.L."/>
            <person name="Rokyta D.R."/>
        </authorList>
    </citation>
    <scope>NUCLEOTIDE SEQUENCE [LARGE SCALE GENOMIC DNA]</scope>
    <source>
        <strain evidence="15">DRR0105</strain>
    </source>
</reference>
<dbReference type="FunFam" id="1.20.1070.10:FF:000010">
    <property type="entry name" value="Olfactory receptor"/>
    <property type="match status" value="1"/>
</dbReference>
<keyword evidence="5 13" id="KW-0552">Olfaction</keyword>